<organism evidence="2 3">
    <name type="scientific">Streptomyces nymphaeiformis</name>
    <dbReference type="NCBI Taxonomy" id="2663842"/>
    <lineage>
        <taxon>Bacteria</taxon>
        <taxon>Bacillati</taxon>
        <taxon>Actinomycetota</taxon>
        <taxon>Actinomycetes</taxon>
        <taxon>Kitasatosporales</taxon>
        <taxon>Streptomycetaceae</taxon>
        <taxon>Streptomyces</taxon>
    </lineage>
</organism>
<gene>
    <name evidence="2" type="ORF">GGE06_003419</name>
</gene>
<protein>
    <submittedName>
        <fullName evidence="2">Uncharacterized protein</fullName>
    </submittedName>
</protein>
<reference evidence="2 3" key="1">
    <citation type="submission" date="2020-08" db="EMBL/GenBank/DDBJ databases">
        <title>Genomic Encyclopedia of Type Strains, Phase III (KMG-III): the genomes of soil and plant-associated and newly described type strains.</title>
        <authorList>
            <person name="Whitman W."/>
        </authorList>
    </citation>
    <scope>NUCLEOTIDE SEQUENCE [LARGE SCALE GENOMIC DNA]</scope>
    <source>
        <strain evidence="2 3">SFB5A</strain>
    </source>
</reference>
<evidence type="ECO:0000313" key="3">
    <source>
        <dbReference type="Proteomes" id="UP000582643"/>
    </source>
</evidence>
<dbReference type="EMBL" id="JACHJY010000004">
    <property type="protein sequence ID" value="MBB4982509.1"/>
    <property type="molecule type" value="Genomic_DNA"/>
</dbReference>
<keyword evidence="3" id="KW-1185">Reference proteome</keyword>
<feature type="region of interest" description="Disordered" evidence="1">
    <location>
        <begin position="1"/>
        <end position="22"/>
    </location>
</feature>
<dbReference type="AlphaFoldDB" id="A0A7W7TZZ7"/>
<dbReference type="Proteomes" id="UP000582643">
    <property type="component" value="Unassembled WGS sequence"/>
</dbReference>
<name>A0A7W7TZZ7_9ACTN</name>
<feature type="compositionally biased region" description="Polar residues" evidence="1">
    <location>
        <begin position="1"/>
        <end position="11"/>
    </location>
</feature>
<sequence length="55" mass="5993">MRPNAQPNRARQASASSLPEPAPAAPFVMTEIIPQAATTYITYAYNTRIDGDEAR</sequence>
<evidence type="ECO:0000256" key="1">
    <source>
        <dbReference type="SAM" id="MobiDB-lite"/>
    </source>
</evidence>
<proteinExistence type="predicted"/>
<evidence type="ECO:0000313" key="2">
    <source>
        <dbReference type="EMBL" id="MBB4982509.1"/>
    </source>
</evidence>
<accession>A0A7W7TZZ7</accession>
<comment type="caution">
    <text evidence="2">The sequence shown here is derived from an EMBL/GenBank/DDBJ whole genome shotgun (WGS) entry which is preliminary data.</text>
</comment>